<dbReference type="AlphaFoldDB" id="A0A4Y8VK01"/>
<dbReference type="EMBL" id="SPDQ01000013">
    <property type="protein sequence ID" value="TFH80746.1"/>
    <property type="molecule type" value="Genomic_DNA"/>
</dbReference>
<comment type="caution">
    <text evidence="1">The sequence shown here is derived from an EMBL/GenBank/DDBJ whole genome shotgun (WGS) entry which is preliminary data.</text>
</comment>
<dbReference type="RefSeq" id="WP_134826321.1">
    <property type="nucleotide sequence ID" value="NZ_SPDQ01000013.1"/>
</dbReference>
<evidence type="ECO:0000313" key="2">
    <source>
        <dbReference type="Proteomes" id="UP000297555"/>
    </source>
</evidence>
<name>A0A4Y8VK01_9PSED</name>
<accession>A0A4Y8VK01</accession>
<organism evidence="1 2">
    <name type="scientific">Pseudomonas kribbensis</name>
    <dbReference type="NCBI Taxonomy" id="1628086"/>
    <lineage>
        <taxon>Bacteria</taxon>
        <taxon>Pseudomonadati</taxon>
        <taxon>Pseudomonadota</taxon>
        <taxon>Gammaproteobacteria</taxon>
        <taxon>Pseudomonadales</taxon>
        <taxon>Pseudomonadaceae</taxon>
        <taxon>Pseudomonas</taxon>
    </lineage>
</organism>
<gene>
    <name evidence="1" type="ORF">E4J90_10780</name>
</gene>
<sequence>MSLQEAEFLTNCGRYWCAKVWLRKSAKVATTLYTSTRVIDVKPPTDEEVKKADTARTDIISVVNGYFSSMNLPHTIKLGRGWQIYDPVIRVDNKCHRYLDVAAWAGSMQDGGVAQAISFHNWYSDTETTLLSLPVHLQALAVITHMAEVGRGYSSSLESELKPWIESICNASTPLEAKKLWGEVKTRFTPSLTYPEDSRLDYMD</sequence>
<proteinExistence type="predicted"/>
<dbReference type="Proteomes" id="UP000297555">
    <property type="component" value="Unassembled WGS sequence"/>
</dbReference>
<dbReference type="OrthoDB" id="7068252at2"/>
<evidence type="ECO:0000313" key="1">
    <source>
        <dbReference type="EMBL" id="TFH80746.1"/>
    </source>
</evidence>
<protein>
    <submittedName>
        <fullName evidence="1">Uncharacterized protein</fullName>
    </submittedName>
</protein>
<reference evidence="1 2" key="1">
    <citation type="submission" date="2019-03" db="EMBL/GenBank/DDBJ databases">
        <title>Draft genome sequence of humic substances-degrading Pseudomonas kribbensis CHA-19 from forest soil.</title>
        <authorList>
            <person name="Kim D."/>
        </authorList>
    </citation>
    <scope>NUCLEOTIDE SEQUENCE [LARGE SCALE GENOMIC DNA]</scope>
    <source>
        <strain evidence="1 2">CHA-19</strain>
    </source>
</reference>